<evidence type="ECO:0000256" key="11">
    <source>
        <dbReference type="ARBA" id="ARBA00049760"/>
    </source>
</evidence>
<evidence type="ECO:0000313" key="13">
    <source>
        <dbReference type="Proteomes" id="UP000717585"/>
    </source>
</evidence>
<dbReference type="OrthoDB" id="266138at2759"/>
<dbReference type="InterPro" id="IPR032675">
    <property type="entry name" value="LRR_dom_sf"/>
</dbReference>
<evidence type="ECO:0000256" key="10">
    <source>
        <dbReference type="ARBA" id="ARBA00049659"/>
    </source>
</evidence>
<evidence type="ECO:0000256" key="4">
    <source>
        <dbReference type="ARBA" id="ARBA00022701"/>
    </source>
</evidence>
<evidence type="ECO:0000256" key="3">
    <source>
        <dbReference type="ARBA" id="ARBA00022614"/>
    </source>
</evidence>
<comment type="similarity">
    <text evidence="10">Belongs to the dynein light chain LC1-type family.</text>
</comment>
<dbReference type="SUPFAM" id="SSF52058">
    <property type="entry name" value="L domain-like"/>
    <property type="match status" value="1"/>
</dbReference>
<dbReference type="SMART" id="SM00365">
    <property type="entry name" value="LRR_SD22"/>
    <property type="match status" value="4"/>
</dbReference>
<comment type="subcellular location">
    <subcellularLocation>
        <location evidence="1">Cytoplasm</location>
        <location evidence="1">Cytoskeleton</location>
        <location evidence="1">Cilium axoneme</location>
    </subcellularLocation>
</comment>
<keyword evidence="3" id="KW-0433">Leucine-rich repeat</keyword>
<dbReference type="Pfam" id="PF14580">
    <property type="entry name" value="LRR_9"/>
    <property type="match status" value="1"/>
</dbReference>
<comment type="caution">
    <text evidence="12">The sequence shown here is derived from an EMBL/GenBank/DDBJ whole genome shotgun (WGS) entry which is preliminary data.</text>
</comment>
<sequence length="186" mass="20943">MSIKDALKKFEQKSQEKAAEATHIKLWFQDPPIERLDAALKQCVNCERLSLSTNNIERISNLQGLDKLKILSLARNCLKKVEGLDAVASTLEELWLSYNNIERLQPITVCPKLKVVCLGNNNITSLAEVEKLAALGELEEVVLKNNPFMDGMSEQEYRFAVIKAIPQLKKLDGRPIEPDEKEQALA</sequence>
<keyword evidence="8" id="KW-0206">Cytoskeleton</keyword>
<keyword evidence="9" id="KW-0966">Cell projection</keyword>
<dbReference type="AlphaFoldDB" id="A0A8J6BG60"/>
<dbReference type="GO" id="GO:0005874">
    <property type="term" value="C:microtubule"/>
    <property type="evidence" value="ECO:0007669"/>
    <property type="project" value="UniProtKB-KW"/>
</dbReference>
<dbReference type="PANTHER" id="PTHR15454:SF73">
    <property type="entry name" value="DYNEIN AXONEMAL LIGHT CHAIN 1"/>
    <property type="match status" value="1"/>
</dbReference>
<dbReference type="Gene3D" id="3.80.10.10">
    <property type="entry name" value="Ribonuclease Inhibitor"/>
    <property type="match status" value="1"/>
</dbReference>
<proteinExistence type="inferred from homology"/>
<dbReference type="PANTHER" id="PTHR15454">
    <property type="entry name" value="NISCHARIN RELATED"/>
    <property type="match status" value="1"/>
</dbReference>
<protein>
    <recommendedName>
        <fullName evidence="11">Dynein axonemal light chain 1</fullName>
    </recommendedName>
</protein>
<dbReference type="FunFam" id="3.80.10.10:FF:000049">
    <property type="entry name" value="Dynein light chain 1"/>
    <property type="match status" value="1"/>
</dbReference>
<dbReference type="GO" id="GO:0030286">
    <property type="term" value="C:dynein complex"/>
    <property type="evidence" value="ECO:0007669"/>
    <property type="project" value="UniProtKB-KW"/>
</dbReference>
<dbReference type="Pfam" id="PF00560">
    <property type="entry name" value="LRR_1"/>
    <property type="match status" value="1"/>
</dbReference>
<keyword evidence="13" id="KW-1185">Reference proteome</keyword>
<keyword evidence="4" id="KW-0493">Microtubule</keyword>
<evidence type="ECO:0000256" key="5">
    <source>
        <dbReference type="ARBA" id="ARBA00022737"/>
    </source>
</evidence>
<evidence type="ECO:0000313" key="12">
    <source>
        <dbReference type="EMBL" id="KAG9396807.1"/>
    </source>
</evidence>
<reference evidence="12" key="1">
    <citation type="submission" date="2021-05" db="EMBL/GenBank/DDBJ databases">
        <title>A free-living protist that lacks canonical eukaryotic 1 DNA replication and segregation systems.</title>
        <authorList>
            <person name="Salas-Leiva D.E."/>
            <person name="Tromer E.C."/>
            <person name="Curtis B.A."/>
            <person name="Jerlstrom-Hultqvist J."/>
            <person name="Kolisko M."/>
            <person name="Yi Z."/>
            <person name="Salas-Leiva J.S."/>
            <person name="Gallot-Lavallee L."/>
            <person name="Kops G.J.P.L."/>
            <person name="Archibald J.M."/>
            <person name="Simpson A.G.B."/>
            <person name="Roger A.J."/>
        </authorList>
    </citation>
    <scope>NUCLEOTIDE SEQUENCE</scope>
    <source>
        <strain evidence="12">BICM</strain>
    </source>
</reference>
<keyword evidence="7" id="KW-0505">Motor protein</keyword>
<keyword evidence="2" id="KW-0963">Cytoplasm</keyword>
<dbReference type="EMBL" id="JAHDYR010000005">
    <property type="protein sequence ID" value="KAG9396807.1"/>
    <property type="molecule type" value="Genomic_DNA"/>
</dbReference>
<keyword evidence="5" id="KW-0677">Repeat</keyword>
<keyword evidence="6" id="KW-0243">Dynein</keyword>
<dbReference type="Proteomes" id="UP000717585">
    <property type="component" value="Unassembled WGS sequence"/>
</dbReference>
<evidence type="ECO:0000256" key="8">
    <source>
        <dbReference type="ARBA" id="ARBA00023212"/>
    </source>
</evidence>
<evidence type="ECO:0000256" key="7">
    <source>
        <dbReference type="ARBA" id="ARBA00023175"/>
    </source>
</evidence>
<dbReference type="PROSITE" id="PS51450">
    <property type="entry name" value="LRR"/>
    <property type="match status" value="4"/>
</dbReference>
<gene>
    <name evidence="12" type="ORF">J8273_1850</name>
</gene>
<accession>A0A8J6BG60</accession>
<dbReference type="InterPro" id="IPR001611">
    <property type="entry name" value="Leu-rich_rpt"/>
</dbReference>
<evidence type="ECO:0000256" key="1">
    <source>
        <dbReference type="ARBA" id="ARBA00004430"/>
    </source>
</evidence>
<dbReference type="GO" id="GO:0005930">
    <property type="term" value="C:axoneme"/>
    <property type="evidence" value="ECO:0007669"/>
    <property type="project" value="UniProtKB-SubCell"/>
</dbReference>
<organism evidence="12 13">
    <name type="scientific">Carpediemonas membranifera</name>
    <dbReference type="NCBI Taxonomy" id="201153"/>
    <lineage>
        <taxon>Eukaryota</taxon>
        <taxon>Metamonada</taxon>
        <taxon>Carpediemonas-like organisms</taxon>
        <taxon>Carpediemonas</taxon>
    </lineage>
</organism>
<evidence type="ECO:0000256" key="2">
    <source>
        <dbReference type="ARBA" id="ARBA00022490"/>
    </source>
</evidence>
<name>A0A8J6BG60_9EUKA</name>
<evidence type="ECO:0000256" key="9">
    <source>
        <dbReference type="ARBA" id="ARBA00023273"/>
    </source>
</evidence>
<evidence type="ECO:0000256" key="6">
    <source>
        <dbReference type="ARBA" id="ARBA00023017"/>
    </source>
</evidence>